<accession>A0A1C3XBF7</accession>
<dbReference type="EMBL" id="FMAH01000002">
    <property type="protein sequence ID" value="SCB12975.1"/>
    <property type="molecule type" value="Genomic_DNA"/>
</dbReference>
<dbReference type="EMBL" id="FMAH01000077">
    <property type="protein sequence ID" value="SCB49627.1"/>
    <property type="molecule type" value="Genomic_DNA"/>
</dbReference>
<evidence type="ECO:0000313" key="5">
    <source>
        <dbReference type="Proteomes" id="UP000199435"/>
    </source>
</evidence>
<gene>
    <name evidence="2" type="ORF">GA0061102_1002317</name>
    <name evidence="3" type="ORF">GA0061102_10772</name>
    <name evidence="4" type="ORF">GA0061102_10832</name>
</gene>
<evidence type="ECO:0000313" key="2">
    <source>
        <dbReference type="EMBL" id="SCB12975.1"/>
    </source>
</evidence>
<dbReference type="EMBL" id="FMAH01000083">
    <property type="protein sequence ID" value="SCB50059.1"/>
    <property type="molecule type" value="Genomic_DNA"/>
</dbReference>
<feature type="region of interest" description="Disordered" evidence="1">
    <location>
        <begin position="86"/>
        <end position="106"/>
    </location>
</feature>
<dbReference type="RefSeq" id="WP_092844224.1">
    <property type="nucleotide sequence ID" value="NZ_FMAH01000002.1"/>
</dbReference>
<dbReference type="AlphaFoldDB" id="A0A1C3XBF7"/>
<evidence type="ECO:0000256" key="1">
    <source>
        <dbReference type="SAM" id="MobiDB-lite"/>
    </source>
</evidence>
<reference evidence="3" key="2">
    <citation type="submission" date="2016-08" db="EMBL/GenBank/DDBJ databases">
        <authorList>
            <person name="Seilhamer J.J."/>
        </authorList>
    </citation>
    <scope>NUCLEOTIDE SEQUENCE [LARGE SCALE GENOMIC DNA]</scope>
    <source>
        <strain evidence="3">HAMBI 2971</strain>
    </source>
</reference>
<organism evidence="3 5">
    <name type="scientific">Rhizobium miluonense</name>
    <dbReference type="NCBI Taxonomy" id="411945"/>
    <lineage>
        <taxon>Bacteria</taxon>
        <taxon>Pseudomonadati</taxon>
        <taxon>Pseudomonadota</taxon>
        <taxon>Alphaproteobacteria</taxon>
        <taxon>Hyphomicrobiales</taxon>
        <taxon>Rhizobiaceae</taxon>
        <taxon>Rhizobium/Agrobacterium group</taxon>
        <taxon>Rhizobium</taxon>
    </lineage>
</organism>
<evidence type="ECO:0000313" key="4">
    <source>
        <dbReference type="EMBL" id="SCB50059.1"/>
    </source>
</evidence>
<keyword evidence="5" id="KW-1185">Reference proteome</keyword>
<feature type="compositionally biased region" description="Basic and acidic residues" evidence="1">
    <location>
        <begin position="86"/>
        <end position="96"/>
    </location>
</feature>
<dbReference type="Proteomes" id="UP000199435">
    <property type="component" value="Unassembled WGS sequence"/>
</dbReference>
<dbReference type="OrthoDB" id="8445504at2"/>
<proteinExistence type="predicted"/>
<reference evidence="5" key="1">
    <citation type="submission" date="2016-08" db="EMBL/GenBank/DDBJ databases">
        <authorList>
            <person name="Varghese N."/>
            <person name="Submissions Spin"/>
        </authorList>
    </citation>
    <scope>NUCLEOTIDE SEQUENCE [LARGE SCALE GENOMIC DNA]</scope>
    <source>
        <strain evidence="5">HAMBI 2971</strain>
    </source>
</reference>
<sequence>MHGITLDGLSEAELIELHDQVVDRLHFLHQQKTTHALLELAIGERVMFEDNSGQTQAGIVIRRNRKTVTVHADNGRQWNVSPQLLRKESRVEETRSGKLVPFSRKG</sequence>
<name>A0A1C3XBF7_9HYPH</name>
<protein>
    <submittedName>
        <fullName evidence="3">Uncharacterized protein</fullName>
    </submittedName>
</protein>
<evidence type="ECO:0000313" key="3">
    <source>
        <dbReference type="EMBL" id="SCB49627.1"/>
    </source>
</evidence>